<dbReference type="Proteomes" id="UP000663935">
    <property type="component" value="Chromosome"/>
</dbReference>
<keyword evidence="1" id="KW-0812">Transmembrane</keyword>
<dbReference type="RefSeq" id="WP_207973155.1">
    <property type="nucleotide sequence ID" value="NZ_CP071795.1"/>
</dbReference>
<evidence type="ECO:0000313" key="3">
    <source>
        <dbReference type="Proteomes" id="UP000663935"/>
    </source>
</evidence>
<sequence length="100" mass="10593">MIKKAKSQNTISSILAFAGGGFIGIPIGQSIANREPSWTLAYIGGGIAAIGIPIAIKASKNVKKGVDLYNSSLNLTSNNYFKPEFKMIADRNGIGLSMNF</sequence>
<keyword evidence="1" id="KW-1133">Transmembrane helix</keyword>
<keyword evidence="3" id="KW-1185">Reference proteome</keyword>
<evidence type="ECO:0000313" key="2">
    <source>
        <dbReference type="EMBL" id="QTD39045.1"/>
    </source>
</evidence>
<name>A0ABX7T0I9_9FLAO</name>
<accession>A0ABX7T0I9</accession>
<protein>
    <submittedName>
        <fullName evidence="2">Uncharacterized protein</fullName>
    </submittedName>
</protein>
<organism evidence="2 3">
    <name type="scientific">Polaribacter batillariae</name>
    <dbReference type="NCBI Taxonomy" id="2808900"/>
    <lineage>
        <taxon>Bacteria</taxon>
        <taxon>Pseudomonadati</taxon>
        <taxon>Bacteroidota</taxon>
        <taxon>Flavobacteriia</taxon>
        <taxon>Flavobacteriales</taxon>
        <taxon>Flavobacteriaceae</taxon>
    </lineage>
</organism>
<dbReference type="EMBL" id="CP071795">
    <property type="protein sequence ID" value="QTD39045.1"/>
    <property type="molecule type" value="Genomic_DNA"/>
</dbReference>
<gene>
    <name evidence="2" type="ORF">JL193_07295</name>
</gene>
<proteinExistence type="predicted"/>
<reference evidence="2 3" key="1">
    <citation type="submission" date="2021-03" db="EMBL/GenBank/DDBJ databases">
        <title>Complete genome of Polaribacter_sp.G4M1.</title>
        <authorList>
            <person name="Jeong S.W."/>
            <person name="Bae J.W."/>
        </authorList>
    </citation>
    <scope>NUCLEOTIDE SEQUENCE [LARGE SCALE GENOMIC DNA]</scope>
    <source>
        <strain evidence="2 3">G4M1</strain>
    </source>
</reference>
<feature type="transmembrane region" description="Helical" evidence="1">
    <location>
        <begin position="12"/>
        <end position="32"/>
    </location>
</feature>
<evidence type="ECO:0000256" key="1">
    <source>
        <dbReference type="SAM" id="Phobius"/>
    </source>
</evidence>
<feature type="transmembrane region" description="Helical" evidence="1">
    <location>
        <begin position="38"/>
        <end position="56"/>
    </location>
</feature>
<keyword evidence="1" id="KW-0472">Membrane</keyword>